<evidence type="ECO:0000313" key="2">
    <source>
        <dbReference type="EMBL" id="CAK71364.1"/>
    </source>
</evidence>
<dbReference type="STRING" id="5888.A0CKP7"/>
<dbReference type="HOGENOM" id="CLU_456710_0_0_1"/>
<feature type="coiled-coil region" evidence="1">
    <location>
        <begin position="343"/>
        <end position="416"/>
    </location>
</feature>
<gene>
    <name evidence="2" type="ORF">GSPATT00001078001</name>
</gene>
<feature type="coiled-coil region" evidence="1">
    <location>
        <begin position="92"/>
        <end position="156"/>
    </location>
</feature>
<dbReference type="GeneID" id="5024546"/>
<reference evidence="2 3" key="1">
    <citation type="journal article" date="2006" name="Nature">
        <title>Global trends of whole-genome duplications revealed by the ciliate Paramecium tetraurelia.</title>
        <authorList>
            <consortium name="Genoscope"/>
            <person name="Aury J.-M."/>
            <person name="Jaillon O."/>
            <person name="Duret L."/>
            <person name="Noel B."/>
            <person name="Jubin C."/>
            <person name="Porcel B.M."/>
            <person name="Segurens B."/>
            <person name="Daubin V."/>
            <person name="Anthouard V."/>
            <person name="Aiach N."/>
            <person name="Arnaiz O."/>
            <person name="Billaut A."/>
            <person name="Beisson J."/>
            <person name="Blanc I."/>
            <person name="Bouhouche K."/>
            <person name="Camara F."/>
            <person name="Duharcourt S."/>
            <person name="Guigo R."/>
            <person name="Gogendeau D."/>
            <person name="Katinka M."/>
            <person name="Keller A.-M."/>
            <person name="Kissmehl R."/>
            <person name="Klotz C."/>
            <person name="Koll F."/>
            <person name="Le Moue A."/>
            <person name="Lepere C."/>
            <person name="Malinsky S."/>
            <person name="Nowacki M."/>
            <person name="Nowak J.K."/>
            <person name="Plattner H."/>
            <person name="Poulain J."/>
            <person name="Ruiz F."/>
            <person name="Serrano V."/>
            <person name="Zagulski M."/>
            <person name="Dessen P."/>
            <person name="Betermier M."/>
            <person name="Weissenbach J."/>
            <person name="Scarpelli C."/>
            <person name="Schachter V."/>
            <person name="Sperling L."/>
            <person name="Meyer E."/>
            <person name="Cohen J."/>
            <person name="Wincker P."/>
        </authorList>
    </citation>
    <scope>NUCLEOTIDE SEQUENCE [LARGE SCALE GENOMIC DNA]</scope>
    <source>
        <strain evidence="2 3">Stock d4-2</strain>
    </source>
</reference>
<organism evidence="2 3">
    <name type="scientific">Paramecium tetraurelia</name>
    <dbReference type="NCBI Taxonomy" id="5888"/>
    <lineage>
        <taxon>Eukaryota</taxon>
        <taxon>Sar</taxon>
        <taxon>Alveolata</taxon>
        <taxon>Ciliophora</taxon>
        <taxon>Intramacronucleata</taxon>
        <taxon>Oligohymenophorea</taxon>
        <taxon>Peniculida</taxon>
        <taxon>Parameciidae</taxon>
        <taxon>Paramecium</taxon>
    </lineage>
</organism>
<evidence type="ECO:0000256" key="1">
    <source>
        <dbReference type="SAM" id="Coils"/>
    </source>
</evidence>
<accession>A0CKP7</accession>
<dbReference type="OrthoDB" id="305050at2759"/>
<evidence type="ECO:0008006" key="4">
    <source>
        <dbReference type="Google" id="ProtNLM"/>
    </source>
</evidence>
<proteinExistence type="predicted"/>
<evidence type="ECO:0000313" key="3">
    <source>
        <dbReference type="Proteomes" id="UP000000600"/>
    </source>
</evidence>
<keyword evidence="1" id="KW-0175">Coiled coil</keyword>
<sequence length="602" mass="70468">MKPSRIPVRAFGNAVYQQPIEQRQLRPSSTQQTMEPRQIMRCVSQEQKLPYQPLQYVQYPQQRGSNPPIRKPLQETVAYYPQQQQYQQCVPLKTEQQNKTSLIQELSKVQSQAQLNLAQQDDTNQSAIIKQQNEQIQQLQTQLSEKVHQYQQLQERFNVEFRKFQEDIRYKLTNIDLNISQNDYTQQFMLEIDRKVSNLQNNLNEQFKELQDNFEQKTKQSEHLVKNLSSNISLRLNEDEQHFKQEIENLNSKLNSKADRQKVEQTIQVQITSLQNQYQLQLQQAHQLLNKINNEKSDELQQIKNQIQNTLMHLTQQVNQKLQHMYDTINERDQENNSNKQESKQLSQHFTNLTNKFKQLQQQSVETITQLKQKNKQIEKEKQELNKQLTQQQFLVSQFQSEITKLKNTNSQLTLQLSPQVKQNSFFSTSTAVAIGKQKSKKQISIVKKKNEISLDDFADFNENSLLDSNDSFEINETCGFSKTKKNAQIEEFQSPPRNPFKKSQIQNNIKILSEDISAQVSCKSRGKSAPLPLMNALTKAIKRRLLYLGKNDRILTCTYDSEKHLIDCDMGLCLLDENGSPFVVSEQEKAQLIQMKLIKIN</sequence>
<dbReference type="Proteomes" id="UP000000600">
    <property type="component" value="Unassembled WGS sequence"/>
</dbReference>
<keyword evidence="3" id="KW-1185">Reference proteome</keyword>
<name>A0CKP7_PARTE</name>
<dbReference type="EMBL" id="CT868096">
    <property type="protein sequence ID" value="CAK71364.1"/>
    <property type="molecule type" value="Genomic_DNA"/>
</dbReference>
<dbReference type="KEGG" id="ptm:GSPATT00001078001"/>
<dbReference type="OMA" id="MEPRQIM"/>
<dbReference type="AlphaFoldDB" id="A0CKP7"/>
<dbReference type="InParanoid" id="A0CKP7"/>
<protein>
    <recommendedName>
        <fullName evidence="4">Doublecortin domain-containing protein</fullName>
    </recommendedName>
</protein>
<feature type="coiled-coil region" evidence="1">
    <location>
        <begin position="189"/>
        <end position="317"/>
    </location>
</feature>
<dbReference type="RefSeq" id="XP_001438761.1">
    <property type="nucleotide sequence ID" value="XM_001438724.1"/>
</dbReference>